<keyword evidence="2" id="KW-1185">Reference proteome</keyword>
<dbReference type="Proteomes" id="UP001172702">
    <property type="component" value="Unassembled WGS sequence"/>
</dbReference>
<evidence type="ECO:0000313" key="2">
    <source>
        <dbReference type="Proteomes" id="UP001172702"/>
    </source>
</evidence>
<evidence type="ECO:0000313" key="1">
    <source>
        <dbReference type="EMBL" id="MDN4505137.1"/>
    </source>
</evidence>
<reference evidence="1 2" key="1">
    <citation type="submission" date="2023-07" db="EMBL/GenBank/DDBJ databases">
        <title>Strategy for survival of the halotoleranting strain Dietzia MX2 from the Yakshinskoe mineral salts deposit.</title>
        <authorList>
            <person name="Kharitonova M.A."/>
            <person name="Kupriyanova-Ashina F.G."/>
            <person name="Shakirov T.R."/>
            <person name="Vafina M.S."/>
            <person name="Ilinskaya O.N."/>
        </authorList>
    </citation>
    <scope>NUCLEOTIDE SEQUENCE [LARGE SCALE GENOMIC DNA]</scope>
    <source>
        <strain evidence="1 2">MX2</strain>
    </source>
</reference>
<dbReference type="EMBL" id="JAUHTB010000003">
    <property type="protein sequence ID" value="MDN4505137.1"/>
    <property type="molecule type" value="Genomic_DNA"/>
</dbReference>
<organism evidence="1 2">
    <name type="scientific">Dietzia maris</name>
    <dbReference type="NCBI Taxonomy" id="37915"/>
    <lineage>
        <taxon>Bacteria</taxon>
        <taxon>Bacillati</taxon>
        <taxon>Actinomycetota</taxon>
        <taxon>Actinomycetes</taxon>
        <taxon>Mycobacteriales</taxon>
        <taxon>Dietziaceae</taxon>
        <taxon>Dietzia</taxon>
    </lineage>
</organism>
<protein>
    <submittedName>
        <fullName evidence="1">Uncharacterized protein</fullName>
    </submittedName>
</protein>
<dbReference type="RefSeq" id="WP_167492356.1">
    <property type="nucleotide sequence ID" value="NZ_JAUHTB010000003.1"/>
</dbReference>
<sequence>MGPFSSFWYGLASGSADLAPSVGSAALDGLFGLPAYILETLGGGAALFGS</sequence>
<gene>
    <name evidence="1" type="ORF">QYF62_03570</name>
</gene>
<name>A0ABT8GY50_9ACTN</name>
<proteinExistence type="predicted"/>
<accession>A0ABT8GY50</accession>
<comment type="caution">
    <text evidence="1">The sequence shown here is derived from an EMBL/GenBank/DDBJ whole genome shotgun (WGS) entry which is preliminary data.</text>
</comment>